<evidence type="ECO:0000313" key="2">
    <source>
        <dbReference type="EMBL" id="WPC21806.1"/>
    </source>
</evidence>
<reference evidence="3" key="1">
    <citation type="submission" date="2024-06" db="EMBL/GenBank/DDBJ databases">
        <authorList>
            <person name="Chang H.C."/>
            <person name="Mun S.Y."/>
        </authorList>
    </citation>
    <scope>NUCLEOTIDE SEQUENCE [LARGE SCALE GENOMIC DNA]</scope>
    <source>
        <strain evidence="3">KT1</strain>
    </source>
</reference>
<feature type="transmembrane region" description="Helical" evidence="1">
    <location>
        <begin position="6"/>
        <end position="21"/>
    </location>
</feature>
<name>A0ABZ0Q4A4_9LACO</name>
<organism evidence="2 3">
    <name type="scientific">Pediococcus inopinatus</name>
    <dbReference type="NCBI Taxonomy" id="114090"/>
    <lineage>
        <taxon>Bacteria</taxon>
        <taxon>Bacillati</taxon>
        <taxon>Bacillota</taxon>
        <taxon>Bacilli</taxon>
        <taxon>Lactobacillales</taxon>
        <taxon>Lactobacillaceae</taxon>
        <taxon>Pediococcus</taxon>
    </lineage>
</organism>
<keyword evidence="3" id="KW-1185">Reference proteome</keyword>
<protein>
    <submittedName>
        <fullName evidence="2">Uncharacterized protein</fullName>
    </submittedName>
</protein>
<dbReference type="Proteomes" id="UP001302696">
    <property type="component" value="Chromosome"/>
</dbReference>
<keyword evidence="1" id="KW-0472">Membrane</keyword>
<gene>
    <name evidence="2" type="ORF">N6G96_00880</name>
</gene>
<evidence type="ECO:0000313" key="3">
    <source>
        <dbReference type="Proteomes" id="UP001302696"/>
    </source>
</evidence>
<proteinExistence type="predicted"/>
<feature type="transmembrane region" description="Helical" evidence="1">
    <location>
        <begin position="79"/>
        <end position="103"/>
    </location>
</feature>
<dbReference type="EMBL" id="CP104778">
    <property type="protein sequence ID" value="WPC21806.1"/>
    <property type="molecule type" value="Genomic_DNA"/>
</dbReference>
<sequence>MISITIMLIIFIALAVVWYVIQKRTNVIKKQFTLEQISDVMAKDESIVKTIKQARVFQGISFLAVLLILWTIFENYPTRYYLVLLVVLQLMTTARQYFLYLAWQRCAFLINKNT</sequence>
<dbReference type="RefSeq" id="WP_057773333.1">
    <property type="nucleotide sequence ID" value="NZ_CP019981.1"/>
</dbReference>
<evidence type="ECO:0000256" key="1">
    <source>
        <dbReference type="SAM" id="Phobius"/>
    </source>
</evidence>
<feature type="transmembrane region" description="Helical" evidence="1">
    <location>
        <begin position="56"/>
        <end position="73"/>
    </location>
</feature>
<accession>A0ABZ0Q4A4</accession>
<keyword evidence="1" id="KW-0812">Transmembrane</keyword>
<keyword evidence="1" id="KW-1133">Transmembrane helix</keyword>